<dbReference type="AlphaFoldDB" id="A0A5B8U912"/>
<evidence type="ECO:0000256" key="2">
    <source>
        <dbReference type="ARBA" id="ARBA00023002"/>
    </source>
</evidence>
<dbReference type="NCBIfam" id="TIGR01722">
    <property type="entry name" value="MMSDH"/>
    <property type="match status" value="1"/>
</dbReference>
<feature type="domain" description="Aldehyde dehydrogenase" evidence="4">
    <location>
        <begin position="17"/>
        <end position="482"/>
    </location>
</feature>
<dbReference type="EMBL" id="CP042430">
    <property type="protein sequence ID" value="QEC49457.1"/>
    <property type="molecule type" value="Genomic_DNA"/>
</dbReference>
<evidence type="ECO:0000313" key="5">
    <source>
        <dbReference type="EMBL" id="QEC49457.1"/>
    </source>
</evidence>
<evidence type="ECO:0000256" key="1">
    <source>
        <dbReference type="ARBA" id="ARBA00013048"/>
    </source>
</evidence>
<accession>A0A5B8U912</accession>
<dbReference type="InterPro" id="IPR015590">
    <property type="entry name" value="Aldehyde_DH_dom"/>
</dbReference>
<sequence>MSATATRLLHNYVGGAWAPASAGDALDVTNPATGEVLARVPLSNAADLDAAVRAARAALPVWRDVSVIERARTLFGLRAGLERRKEDLARSVTTEMGKTIVDARAEVARTIEMVEAACAIPTTMQGRILEDVSRNVDCETVRQPVGVCAAIVPFNFPAMVPFWFLPFAIACGNTFILKPSEQVPLTQQIAFEIIEELGLPAGVVNLVNGGREIVEGMLDHEGIDAISFVGSAPVARLVYERAAKTGKRVQALGGAKNHMVIMPDAVMDKTVSGIIASAFGAAGQRCMAGSVVITVGKAHDRLLPDLVEATRALALGDGTEDGVDVGPVVSCEARDRIRDWIDRGVAAGATPAVDGREAGDGLAPGGAFVGPTILDGVTPDMDIAQEEVFGPVLAIVRAGSLDEAVEIINASRFGNGTSIFTENGAAVRRFRHDVQAGMIGVNIGVAAPVAFFPFTGWKDSFLGDLHAHGTDAVEFFTRKKTVTSRWFSDGQGHGSYFVES</sequence>
<dbReference type="FunFam" id="3.40.605.10:FF:000003">
    <property type="entry name" value="Methylmalonate-semialdehyde dehydrogenase [acylating]"/>
    <property type="match status" value="1"/>
</dbReference>
<dbReference type="GO" id="GO:0006210">
    <property type="term" value="P:thymine catabolic process"/>
    <property type="evidence" value="ECO:0007669"/>
    <property type="project" value="TreeGrafter"/>
</dbReference>
<dbReference type="PANTHER" id="PTHR43866">
    <property type="entry name" value="MALONATE-SEMIALDEHYDE DEHYDROGENASE"/>
    <property type="match status" value="1"/>
</dbReference>
<gene>
    <name evidence="5" type="ORF">FSW04_19045</name>
</gene>
<keyword evidence="3" id="KW-0520">NAD</keyword>
<dbReference type="EC" id="1.2.1.27" evidence="1"/>
<dbReference type="InterPro" id="IPR016162">
    <property type="entry name" value="Ald_DH_N"/>
</dbReference>
<evidence type="ECO:0000256" key="3">
    <source>
        <dbReference type="ARBA" id="ARBA00023027"/>
    </source>
</evidence>
<protein>
    <recommendedName>
        <fullName evidence="1">methylmalonate-semialdehyde dehydrogenase (CoA acylating)</fullName>
        <ecNumber evidence="1">1.2.1.27</ecNumber>
    </recommendedName>
</protein>
<keyword evidence="2" id="KW-0560">Oxidoreductase</keyword>
<dbReference type="OrthoDB" id="6882680at2"/>
<evidence type="ECO:0000313" key="6">
    <source>
        <dbReference type="Proteomes" id="UP000321805"/>
    </source>
</evidence>
<dbReference type="InterPro" id="IPR016160">
    <property type="entry name" value="Ald_DH_CS_CYS"/>
</dbReference>
<dbReference type="PANTHER" id="PTHR43866:SF4">
    <property type="entry name" value="MALONATE-SEMIALDEHYDE DEHYDROGENASE"/>
    <property type="match status" value="1"/>
</dbReference>
<dbReference type="InterPro" id="IPR016161">
    <property type="entry name" value="Ald_DH/histidinol_DH"/>
</dbReference>
<dbReference type="InterPro" id="IPR010061">
    <property type="entry name" value="MeMal-semiAld_DH"/>
</dbReference>
<dbReference type="CDD" id="cd07085">
    <property type="entry name" value="ALDH_F6_MMSDH"/>
    <property type="match status" value="1"/>
</dbReference>
<dbReference type="InterPro" id="IPR016163">
    <property type="entry name" value="Ald_DH_C"/>
</dbReference>
<evidence type="ECO:0000259" key="4">
    <source>
        <dbReference type="Pfam" id="PF00171"/>
    </source>
</evidence>
<dbReference type="GO" id="GO:0004491">
    <property type="term" value="F:methylmalonate-semialdehyde dehydrogenase (acylating, NAD) activity"/>
    <property type="evidence" value="ECO:0007669"/>
    <property type="project" value="UniProtKB-EC"/>
</dbReference>
<dbReference type="RefSeq" id="WP_146921818.1">
    <property type="nucleotide sequence ID" value="NZ_CP042430.1"/>
</dbReference>
<dbReference type="Gene3D" id="3.40.309.10">
    <property type="entry name" value="Aldehyde Dehydrogenase, Chain A, domain 2"/>
    <property type="match status" value="1"/>
</dbReference>
<organism evidence="5 6">
    <name type="scientific">Baekduia soli</name>
    <dbReference type="NCBI Taxonomy" id="496014"/>
    <lineage>
        <taxon>Bacteria</taxon>
        <taxon>Bacillati</taxon>
        <taxon>Actinomycetota</taxon>
        <taxon>Thermoleophilia</taxon>
        <taxon>Solirubrobacterales</taxon>
        <taxon>Baekduiaceae</taxon>
        <taxon>Baekduia</taxon>
    </lineage>
</organism>
<keyword evidence="6" id="KW-1185">Reference proteome</keyword>
<dbReference type="SUPFAM" id="SSF53720">
    <property type="entry name" value="ALDH-like"/>
    <property type="match status" value="1"/>
</dbReference>
<dbReference type="Gene3D" id="3.40.605.10">
    <property type="entry name" value="Aldehyde Dehydrogenase, Chain A, domain 1"/>
    <property type="match status" value="1"/>
</dbReference>
<dbReference type="PROSITE" id="PS00070">
    <property type="entry name" value="ALDEHYDE_DEHYDR_CYS"/>
    <property type="match status" value="1"/>
</dbReference>
<reference evidence="5 6" key="1">
    <citation type="journal article" date="2018" name="J. Microbiol.">
        <title>Baekduia soli gen. nov., sp. nov., a novel bacterium isolated from the soil of Baekdu Mountain and proposal of a novel family name, Baekduiaceae fam. nov.</title>
        <authorList>
            <person name="An D.S."/>
            <person name="Siddiqi M.Z."/>
            <person name="Kim K.H."/>
            <person name="Yu H.S."/>
            <person name="Im W.T."/>
        </authorList>
    </citation>
    <scope>NUCLEOTIDE SEQUENCE [LARGE SCALE GENOMIC DNA]</scope>
    <source>
        <strain evidence="5 6">BR7-21</strain>
    </source>
</reference>
<dbReference type="Pfam" id="PF00171">
    <property type="entry name" value="Aldedh"/>
    <property type="match status" value="1"/>
</dbReference>
<dbReference type="GO" id="GO:0006574">
    <property type="term" value="P:L-valine catabolic process"/>
    <property type="evidence" value="ECO:0007669"/>
    <property type="project" value="TreeGrafter"/>
</dbReference>
<dbReference type="FunFam" id="3.40.309.10:FF:000002">
    <property type="entry name" value="Methylmalonate-semialdehyde dehydrogenase (Acylating)"/>
    <property type="match status" value="1"/>
</dbReference>
<proteinExistence type="predicted"/>
<dbReference type="KEGG" id="bsol:FSW04_19045"/>
<dbReference type="Proteomes" id="UP000321805">
    <property type="component" value="Chromosome"/>
</dbReference>
<name>A0A5B8U912_9ACTN</name>